<dbReference type="Proteomes" id="UP001152484">
    <property type="component" value="Unassembled WGS sequence"/>
</dbReference>
<dbReference type="OrthoDB" id="1325188at2759"/>
<accession>A0A9P0Z914</accession>
<gene>
    <name evidence="1" type="ORF">CEURO_LOCUS11601</name>
</gene>
<reference evidence="1" key="1">
    <citation type="submission" date="2022-07" db="EMBL/GenBank/DDBJ databases">
        <authorList>
            <person name="Macas J."/>
            <person name="Novak P."/>
            <person name="Neumann P."/>
        </authorList>
    </citation>
    <scope>NUCLEOTIDE SEQUENCE</scope>
</reference>
<organism evidence="1 2">
    <name type="scientific">Cuscuta europaea</name>
    <name type="common">European dodder</name>
    <dbReference type="NCBI Taxonomy" id="41803"/>
    <lineage>
        <taxon>Eukaryota</taxon>
        <taxon>Viridiplantae</taxon>
        <taxon>Streptophyta</taxon>
        <taxon>Embryophyta</taxon>
        <taxon>Tracheophyta</taxon>
        <taxon>Spermatophyta</taxon>
        <taxon>Magnoliopsida</taxon>
        <taxon>eudicotyledons</taxon>
        <taxon>Gunneridae</taxon>
        <taxon>Pentapetalae</taxon>
        <taxon>asterids</taxon>
        <taxon>lamiids</taxon>
        <taxon>Solanales</taxon>
        <taxon>Convolvulaceae</taxon>
        <taxon>Cuscuteae</taxon>
        <taxon>Cuscuta</taxon>
        <taxon>Cuscuta subgen. Cuscuta</taxon>
    </lineage>
</organism>
<protein>
    <submittedName>
        <fullName evidence="1">Uncharacterized protein</fullName>
    </submittedName>
</protein>
<name>A0A9P0Z914_CUSEU</name>
<keyword evidence="2" id="KW-1185">Reference proteome</keyword>
<dbReference type="EMBL" id="CAMAPE010000027">
    <property type="protein sequence ID" value="CAH9091513.1"/>
    <property type="molecule type" value="Genomic_DNA"/>
</dbReference>
<evidence type="ECO:0000313" key="2">
    <source>
        <dbReference type="Proteomes" id="UP001152484"/>
    </source>
</evidence>
<evidence type="ECO:0000313" key="1">
    <source>
        <dbReference type="EMBL" id="CAH9091513.1"/>
    </source>
</evidence>
<comment type="caution">
    <text evidence="1">The sequence shown here is derived from an EMBL/GenBank/DDBJ whole genome shotgun (WGS) entry which is preliminary data.</text>
</comment>
<proteinExistence type="predicted"/>
<dbReference type="AlphaFoldDB" id="A0A9P0Z914"/>
<sequence length="106" mass="12639">MDAHTKKMEEEFLPPTRKVYGPFSEDPTDTPHANEVQRVGNFLSIGLPKQRTKGNEERRYKKDEDRMHDIPMLLGTIKCESKTWIYNIYVSEQWLHDTTEVFLYKY</sequence>